<keyword evidence="3" id="KW-1185">Reference proteome</keyword>
<keyword evidence="1" id="KW-0472">Membrane</keyword>
<feature type="transmembrane region" description="Helical" evidence="1">
    <location>
        <begin position="35"/>
        <end position="53"/>
    </location>
</feature>
<protein>
    <recommendedName>
        <fullName evidence="4">DUF3592 domain-containing protein</fullName>
    </recommendedName>
</protein>
<reference evidence="2" key="1">
    <citation type="submission" date="2020-09" db="EMBL/GenBank/DDBJ databases">
        <authorList>
            <person name="Kim M.K."/>
        </authorList>
    </citation>
    <scope>NUCLEOTIDE SEQUENCE</scope>
    <source>
        <strain evidence="2">BT702</strain>
    </source>
</reference>
<evidence type="ECO:0000313" key="3">
    <source>
        <dbReference type="Proteomes" id="UP000598820"/>
    </source>
</evidence>
<evidence type="ECO:0000313" key="2">
    <source>
        <dbReference type="EMBL" id="MBD2702780.1"/>
    </source>
</evidence>
<evidence type="ECO:0000256" key="1">
    <source>
        <dbReference type="SAM" id="Phobius"/>
    </source>
</evidence>
<accession>A0A927AT73</accession>
<gene>
    <name evidence="2" type="ORF">IC229_19185</name>
</gene>
<proteinExistence type="predicted"/>
<evidence type="ECO:0008006" key="4">
    <source>
        <dbReference type="Google" id="ProtNLM"/>
    </source>
</evidence>
<name>A0A927AT73_9BACT</name>
<comment type="caution">
    <text evidence="2">The sequence shown here is derived from an EMBL/GenBank/DDBJ whole genome shotgun (WGS) entry which is preliminary data.</text>
</comment>
<feature type="transmembrane region" description="Helical" evidence="1">
    <location>
        <begin position="7"/>
        <end position="29"/>
    </location>
</feature>
<keyword evidence="1" id="KW-0812">Transmembrane</keyword>
<dbReference type="RefSeq" id="WP_190888628.1">
    <property type="nucleotide sequence ID" value="NZ_JACWZY010000017.1"/>
</dbReference>
<sequence>MKTANYLKTFVLTMGIALIQIALFVSYTMNVWHSPLALLIMVFIPVVMLVRTYQQERNWFKKASQTIGQIIDRRVRFVWGKFMKRLTIEYVLNGVTYKHYSYFSVFATLPAPGESYTLFYNPSKPSEARERGTLLGLMLPWIALSVCAIMLAFIAFTIFTAPDSLPVSSANIK</sequence>
<organism evidence="2 3">
    <name type="scientific">Spirosoma profusum</name>
    <dbReference type="NCBI Taxonomy" id="2771354"/>
    <lineage>
        <taxon>Bacteria</taxon>
        <taxon>Pseudomonadati</taxon>
        <taxon>Bacteroidota</taxon>
        <taxon>Cytophagia</taxon>
        <taxon>Cytophagales</taxon>
        <taxon>Cytophagaceae</taxon>
        <taxon>Spirosoma</taxon>
    </lineage>
</organism>
<dbReference type="EMBL" id="JACWZY010000017">
    <property type="protein sequence ID" value="MBD2702780.1"/>
    <property type="molecule type" value="Genomic_DNA"/>
</dbReference>
<dbReference type="Proteomes" id="UP000598820">
    <property type="component" value="Unassembled WGS sequence"/>
</dbReference>
<feature type="transmembrane region" description="Helical" evidence="1">
    <location>
        <begin position="134"/>
        <end position="159"/>
    </location>
</feature>
<keyword evidence="1" id="KW-1133">Transmembrane helix</keyword>
<dbReference type="AlphaFoldDB" id="A0A927AT73"/>